<dbReference type="EC" id="2.4.-.-" evidence="1"/>
<protein>
    <submittedName>
        <fullName evidence="1">Glycosyltransferase</fullName>
        <ecNumber evidence="1">2.4.-.-</ecNumber>
    </submittedName>
</protein>
<keyword evidence="1" id="KW-0808">Transferase</keyword>
<accession>A0ACC5UCU0</accession>
<sequence>MESSKVKVLIVNTYDRGGAANACLRLHEGLLGEDVNSNVLVLKKQKHINKTTQFVFQKKKEPRVKIIFNKLILFLKVLGFIKMKPFSKEAQFLKDRPKGLEMFSFPNSSFDITASPLYKEADIINLHWVANFLDYQSFFEKNKKPVIWTLHDMNPFLGGEHYKENFLGIDENGTPILRKRLQIEKSIEEQLVGYKSKILQSVENLTIVTPSNWLSLEVKKSTAFKNKKVLTIPYGLNMELFKSIDVTYSRAVFNMPYNKTIVLFVADSINNNRKGFRLLKAAIQELNSKDVLLCAIGKKQGELSTFGNVLELGEIKDERLMAVAYSAADVFVIPSLMDNLPNTVLESLACGTPVIGFNIGGIPDMIEEGENGILCDEISSFGLKKAIEKFLNIKDRFDKKRIRENAAKKYDLSVQAQAYSKLFKSTLKD</sequence>
<dbReference type="EMBL" id="JAHKPD010000025">
    <property type="protein sequence ID" value="MBU2952158.1"/>
    <property type="molecule type" value="Genomic_DNA"/>
</dbReference>
<dbReference type="Proteomes" id="UP001647509">
    <property type="component" value="Unassembled WGS sequence"/>
</dbReference>
<evidence type="ECO:0000313" key="2">
    <source>
        <dbReference type="Proteomes" id="UP001647509"/>
    </source>
</evidence>
<evidence type="ECO:0000313" key="1">
    <source>
        <dbReference type="EMBL" id="MBU2952158.1"/>
    </source>
</evidence>
<reference evidence="1" key="1">
    <citation type="submission" date="2021-05" db="EMBL/GenBank/DDBJ databases">
        <title>Draft genomes of bacteria isolated from model marine particles.</title>
        <authorList>
            <person name="Datta M.S."/>
            <person name="Schwartzman J.A."/>
            <person name="Enke T.N."/>
            <person name="Saavedra J."/>
            <person name="Cermak N."/>
            <person name="Cordero O.X."/>
        </authorList>
    </citation>
    <scope>NUCLEOTIDE SEQUENCE</scope>
    <source>
        <strain evidence="1">I2M19</strain>
    </source>
</reference>
<organism evidence="1 2">
    <name type="scientific">Pseudotamlana agarivorans</name>
    <dbReference type="NCBI Taxonomy" id="481183"/>
    <lineage>
        <taxon>Bacteria</taxon>
        <taxon>Pseudomonadati</taxon>
        <taxon>Bacteroidota</taxon>
        <taxon>Flavobacteriia</taxon>
        <taxon>Flavobacteriales</taxon>
        <taxon>Flavobacteriaceae</taxon>
        <taxon>Pseudotamlana</taxon>
    </lineage>
</organism>
<keyword evidence="2" id="KW-1185">Reference proteome</keyword>
<name>A0ACC5UCU0_9FLAO</name>
<keyword evidence="1" id="KW-0328">Glycosyltransferase</keyword>
<gene>
    <name evidence="1" type="ORF">KO493_15765</name>
</gene>
<proteinExistence type="predicted"/>
<comment type="caution">
    <text evidence="1">The sequence shown here is derived from an EMBL/GenBank/DDBJ whole genome shotgun (WGS) entry which is preliminary data.</text>
</comment>